<dbReference type="RefSeq" id="WP_092455864.1">
    <property type="nucleotide sequence ID" value="NZ_FOJI01000014.1"/>
</dbReference>
<evidence type="ECO:0000313" key="2">
    <source>
        <dbReference type="Proteomes" id="UP000199701"/>
    </source>
</evidence>
<gene>
    <name evidence="1" type="ORF">SAMN05421659_11432</name>
</gene>
<accession>A0A1I0RDR8</accession>
<dbReference type="AlphaFoldDB" id="A0A1I0RDR8"/>
<keyword evidence="2" id="KW-1185">Reference proteome</keyword>
<proteinExistence type="predicted"/>
<protein>
    <submittedName>
        <fullName evidence="1">Uncharacterized protein</fullName>
    </submittedName>
</protein>
<sequence length="77" mass="9150">MAFYSFIINRNLTLPLCRTIVKSRLTKTEFPSQLVVPFHNYEVELFYIECKSKKELFEKLPNAISSFTMKRTNELIK</sequence>
<evidence type="ECO:0000313" key="1">
    <source>
        <dbReference type="EMBL" id="SEW38741.1"/>
    </source>
</evidence>
<dbReference type="STRING" id="99656.SAMN05421659_11432"/>
<organism evidence="1 2">
    <name type="scientific">[Clostridium] fimetarium</name>
    <dbReference type="NCBI Taxonomy" id="99656"/>
    <lineage>
        <taxon>Bacteria</taxon>
        <taxon>Bacillati</taxon>
        <taxon>Bacillota</taxon>
        <taxon>Clostridia</taxon>
        <taxon>Lachnospirales</taxon>
        <taxon>Lachnospiraceae</taxon>
    </lineage>
</organism>
<dbReference type="Proteomes" id="UP000199701">
    <property type="component" value="Unassembled WGS sequence"/>
</dbReference>
<name>A0A1I0RDR8_9FIRM</name>
<dbReference type="EMBL" id="FOJI01000014">
    <property type="protein sequence ID" value="SEW38741.1"/>
    <property type="molecule type" value="Genomic_DNA"/>
</dbReference>
<reference evidence="1 2" key="1">
    <citation type="submission" date="2016-10" db="EMBL/GenBank/DDBJ databases">
        <authorList>
            <person name="de Groot N.N."/>
        </authorList>
    </citation>
    <scope>NUCLEOTIDE SEQUENCE [LARGE SCALE GENOMIC DNA]</scope>
    <source>
        <strain evidence="1 2">DSM 9179</strain>
    </source>
</reference>